<evidence type="ECO:0000256" key="1">
    <source>
        <dbReference type="SAM" id="MobiDB-lite"/>
    </source>
</evidence>
<reference evidence="4" key="1">
    <citation type="submission" date="2022-11" db="UniProtKB">
        <authorList>
            <consortium name="WormBaseParasite"/>
        </authorList>
    </citation>
    <scope>IDENTIFICATION</scope>
</reference>
<evidence type="ECO:0000313" key="3">
    <source>
        <dbReference type="Proteomes" id="UP000887540"/>
    </source>
</evidence>
<sequence length="199" mass="22600">MTEETSVITDLKRSENEEENTSNLSENDGSQAEEPNRSALEAEPSDASNINGEDGSRTSLDKIKFIRDAHNRVKLYVLCDQRAWDDRGTGHVAFVPMPDYPGSWCIVVRLEDNERNVLESKILLDTIYQKQQGTLIVWSESDTCDLALSFQEKSGCEEIWDKICRVQGKDPYASANYDDDQQIATQKYKSFKNKYSVGK</sequence>
<dbReference type="Gene3D" id="2.30.29.30">
    <property type="entry name" value="Pleckstrin-homology domain (PH domain)/Phosphotyrosine-binding domain (PTB)"/>
    <property type="match status" value="1"/>
</dbReference>
<organism evidence="3 4">
    <name type="scientific">Acrobeloides nanus</name>
    <dbReference type="NCBI Taxonomy" id="290746"/>
    <lineage>
        <taxon>Eukaryota</taxon>
        <taxon>Metazoa</taxon>
        <taxon>Ecdysozoa</taxon>
        <taxon>Nematoda</taxon>
        <taxon>Chromadorea</taxon>
        <taxon>Rhabditida</taxon>
        <taxon>Tylenchina</taxon>
        <taxon>Cephalobomorpha</taxon>
        <taxon>Cephaloboidea</taxon>
        <taxon>Cephalobidae</taxon>
        <taxon>Acrobeloides</taxon>
    </lineage>
</organism>
<feature type="region of interest" description="Disordered" evidence="1">
    <location>
        <begin position="1"/>
        <end position="55"/>
    </location>
</feature>
<protein>
    <recommendedName>
        <fullName evidence="2">PP4R3 EVH1-like domain-containing protein</fullName>
    </recommendedName>
</protein>
<dbReference type="Pfam" id="PF22972">
    <property type="entry name" value="EVH1_PP4R3"/>
    <property type="match status" value="1"/>
</dbReference>
<dbReference type="GO" id="GO:0005654">
    <property type="term" value="C:nucleoplasm"/>
    <property type="evidence" value="ECO:0007669"/>
    <property type="project" value="TreeGrafter"/>
</dbReference>
<dbReference type="Proteomes" id="UP000887540">
    <property type="component" value="Unplaced"/>
</dbReference>
<dbReference type="AlphaFoldDB" id="A0A914DH55"/>
<accession>A0A914DH55</accession>
<proteinExistence type="predicted"/>
<dbReference type="InterPro" id="IPR011993">
    <property type="entry name" value="PH-like_dom_sf"/>
</dbReference>
<keyword evidence="3" id="KW-1185">Reference proteome</keyword>
<evidence type="ECO:0000313" key="4">
    <source>
        <dbReference type="WBParaSite" id="ACRNAN_scaffold24588.g22717.t1"/>
    </source>
</evidence>
<dbReference type="GO" id="GO:0006974">
    <property type="term" value="P:DNA damage response"/>
    <property type="evidence" value="ECO:0007669"/>
    <property type="project" value="TreeGrafter"/>
</dbReference>
<name>A0A914DH55_9BILA</name>
<dbReference type="PANTHER" id="PTHR23318">
    <property type="entry name" value="ATP SYNTHASE GAMMA-RELATED"/>
    <property type="match status" value="1"/>
</dbReference>
<dbReference type="GO" id="GO:0072542">
    <property type="term" value="F:protein phosphatase activator activity"/>
    <property type="evidence" value="ECO:0007669"/>
    <property type="project" value="TreeGrafter"/>
</dbReference>
<dbReference type="WBParaSite" id="ACRNAN_scaffold24588.g22717.t1">
    <property type="protein sequence ID" value="ACRNAN_scaffold24588.g22717.t1"/>
    <property type="gene ID" value="ACRNAN_scaffold24588.g22717"/>
</dbReference>
<evidence type="ECO:0000259" key="2">
    <source>
        <dbReference type="Pfam" id="PF22972"/>
    </source>
</evidence>
<feature type="domain" description="PP4R3 EVH1-like" evidence="2">
    <location>
        <begin position="71"/>
        <end position="167"/>
    </location>
</feature>
<dbReference type="SUPFAM" id="SSF50729">
    <property type="entry name" value="PH domain-like"/>
    <property type="match status" value="1"/>
</dbReference>
<dbReference type="PANTHER" id="PTHR23318:SF0">
    <property type="entry name" value="SERINE_THREONINE-PROTEIN PHOSPHATASE 4 REGULATORY SUBUNIT 3"/>
    <property type="match status" value="1"/>
</dbReference>
<dbReference type="InterPro" id="IPR055236">
    <property type="entry name" value="EVH1_PP4R3"/>
</dbReference>
<dbReference type="GO" id="GO:0030289">
    <property type="term" value="C:protein phosphatase 4 complex"/>
    <property type="evidence" value="ECO:0007669"/>
    <property type="project" value="TreeGrafter"/>
</dbReference>
<dbReference type="InterPro" id="IPR051137">
    <property type="entry name" value="PP4R3-like"/>
</dbReference>